<dbReference type="RefSeq" id="XP_056786085.1">
    <property type="nucleotide sequence ID" value="XM_056938708.1"/>
</dbReference>
<dbReference type="InterPro" id="IPR011009">
    <property type="entry name" value="Kinase-like_dom_sf"/>
</dbReference>
<evidence type="ECO:0000259" key="9">
    <source>
        <dbReference type="PROSITE" id="PS50011"/>
    </source>
</evidence>
<dbReference type="PANTHER" id="PTHR47448">
    <property type="entry name" value="DUAL SPECIFICITY MITOGEN-ACTIVATED PROTEIN KINASE KINASE DSOR1-LIKE PROTEIN"/>
    <property type="match status" value="1"/>
</dbReference>
<evidence type="ECO:0000313" key="10">
    <source>
        <dbReference type="EMBL" id="KAJ5469495.1"/>
    </source>
</evidence>
<evidence type="ECO:0000256" key="4">
    <source>
        <dbReference type="ARBA" id="ARBA00022777"/>
    </source>
</evidence>
<dbReference type="PROSITE" id="PS00108">
    <property type="entry name" value="PROTEIN_KINASE_ST"/>
    <property type="match status" value="1"/>
</dbReference>
<reference evidence="10" key="1">
    <citation type="submission" date="2022-12" db="EMBL/GenBank/DDBJ databases">
        <authorList>
            <person name="Petersen C."/>
        </authorList>
    </citation>
    <scope>NUCLEOTIDE SEQUENCE</scope>
    <source>
        <strain evidence="10">IBT 30728</strain>
    </source>
</reference>
<feature type="compositionally biased region" description="Basic and acidic residues" evidence="8">
    <location>
        <begin position="479"/>
        <end position="490"/>
    </location>
</feature>
<name>A0A9W9WL61_9EURO</name>
<feature type="compositionally biased region" description="Polar residues" evidence="8">
    <location>
        <begin position="408"/>
        <end position="422"/>
    </location>
</feature>
<evidence type="ECO:0000256" key="2">
    <source>
        <dbReference type="ARBA" id="ARBA00022679"/>
    </source>
</evidence>
<evidence type="ECO:0000256" key="6">
    <source>
        <dbReference type="ARBA" id="ARBA00038035"/>
    </source>
</evidence>
<gene>
    <name evidence="10" type="ORF">N7539_009113</name>
</gene>
<comment type="caution">
    <text evidence="10">The sequence shown here is derived from an EMBL/GenBank/DDBJ whole genome shotgun (WGS) entry which is preliminary data.</text>
</comment>
<evidence type="ECO:0000256" key="1">
    <source>
        <dbReference type="ARBA" id="ARBA00022527"/>
    </source>
</evidence>
<dbReference type="GO" id="GO:0004674">
    <property type="term" value="F:protein serine/threonine kinase activity"/>
    <property type="evidence" value="ECO:0007669"/>
    <property type="project" value="UniProtKB-KW"/>
</dbReference>
<dbReference type="GeneID" id="81628958"/>
<feature type="domain" description="Protein kinase" evidence="9">
    <location>
        <begin position="67"/>
        <end position="334"/>
    </location>
</feature>
<dbReference type="GO" id="GO:0000165">
    <property type="term" value="P:MAPK cascade"/>
    <property type="evidence" value="ECO:0007669"/>
    <property type="project" value="UniProtKB-ARBA"/>
</dbReference>
<keyword evidence="3 7" id="KW-0547">Nucleotide-binding</keyword>
<keyword evidence="5 7" id="KW-0067">ATP-binding</keyword>
<evidence type="ECO:0000256" key="3">
    <source>
        <dbReference type="ARBA" id="ARBA00022741"/>
    </source>
</evidence>
<dbReference type="Gene3D" id="3.30.200.20">
    <property type="entry name" value="Phosphorylase Kinase, domain 1"/>
    <property type="match status" value="1"/>
</dbReference>
<dbReference type="FunFam" id="3.30.200.20:FF:000261">
    <property type="entry name" value="MAP kinase kinase Ste7"/>
    <property type="match status" value="1"/>
</dbReference>
<evidence type="ECO:0000256" key="7">
    <source>
        <dbReference type="PROSITE-ProRule" id="PRU10141"/>
    </source>
</evidence>
<keyword evidence="2" id="KW-0808">Transferase</keyword>
<keyword evidence="11" id="KW-1185">Reference proteome</keyword>
<dbReference type="SUPFAM" id="SSF56112">
    <property type="entry name" value="Protein kinase-like (PK-like)"/>
    <property type="match status" value="1"/>
</dbReference>
<dbReference type="GO" id="GO:0004712">
    <property type="term" value="F:protein serine/threonine/tyrosine kinase activity"/>
    <property type="evidence" value="ECO:0007669"/>
    <property type="project" value="UniProtKB-ARBA"/>
</dbReference>
<dbReference type="PROSITE" id="PS00107">
    <property type="entry name" value="PROTEIN_KINASE_ATP"/>
    <property type="match status" value="1"/>
</dbReference>
<accession>A0A9W9WL61</accession>
<feature type="region of interest" description="Disordered" evidence="8">
    <location>
        <begin position="358"/>
        <end position="562"/>
    </location>
</feature>
<organism evidence="10 11">
    <name type="scientific">Penicillium diatomitis</name>
    <dbReference type="NCBI Taxonomy" id="2819901"/>
    <lineage>
        <taxon>Eukaryota</taxon>
        <taxon>Fungi</taxon>
        <taxon>Dikarya</taxon>
        <taxon>Ascomycota</taxon>
        <taxon>Pezizomycotina</taxon>
        <taxon>Eurotiomycetes</taxon>
        <taxon>Eurotiomycetidae</taxon>
        <taxon>Eurotiales</taxon>
        <taxon>Aspergillaceae</taxon>
        <taxon>Penicillium</taxon>
    </lineage>
</organism>
<dbReference type="SMART" id="SM00220">
    <property type="entry name" value="S_TKc"/>
    <property type="match status" value="1"/>
</dbReference>
<dbReference type="InterPro" id="IPR000719">
    <property type="entry name" value="Prot_kinase_dom"/>
</dbReference>
<feature type="binding site" evidence="7">
    <location>
        <position position="96"/>
    </location>
    <ligand>
        <name>ATP</name>
        <dbReference type="ChEBI" id="CHEBI:30616"/>
    </ligand>
</feature>
<dbReference type="FunFam" id="1.10.510.10:FF:000253">
    <property type="entry name" value="MAP kinase kinase Ste7"/>
    <property type="match status" value="1"/>
</dbReference>
<dbReference type="InterPro" id="IPR049613">
    <property type="entry name" value="Byr1-like_cat"/>
</dbReference>
<dbReference type="AlphaFoldDB" id="A0A9W9WL61"/>
<dbReference type="Proteomes" id="UP001148312">
    <property type="component" value="Unassembled WGS sequence"/>
</dbReference>
<comment type="similarity">
    <text evidence="6">Belongs to the protein kinase superfamily. STE Ser/Thr protein kinase family. MAP kinase kinase subfamily.</text>
</comment>
<dbReference type="InterPro" id="IPR050915">
    <property type="entry name" value="MAP_kinase_kinase"/>
</dbReference>
<reference evidence="10" key="2">
    <citation type="journal article" date="2023" name="IMA Fungus">
        <title>Comparative genomic study of the Penicillium genus elucidates a diverse pangenome and 15 lateral gene transfer events.</title>
        <authorList>
            <person name="Petersen C."/>
            <person name="Sorensen T."/>
            <person name="Nielsen M.R."/>
            <person name="Sondergaard T.E."/>
            <person name="Sorensen J.L."/>
            <person name="Fitzpatrick D.A."/>
            <person name="Frisvad J.C."/>
            <person name="Nielsen K.L."/>
        </authorList>
    </citation>
    <scope>NUCLEOTIDE SEQUENCE</scope>
    <source>
        <strain evidence="10">IBT 30728</strain>
    </source>
</reference>
<keyword evidence="4 10" id="KW-0418">Kinase</keyword>
<evidence type="ECO:0000256" key="5">
    <source>
        <dbReference type="ARBA" id="ARBA00022840"/>
    </source>
</evidence>
<evidence type="ECO:0000313" key="11">
    <source>
        <dbReference type="Proteomes" id="UP001148312"/>
    </source>
</evidence>
<dbReference type="PANTHER" id="PTHR47448:SF1">
    <property type="entry name" value="SERINE_THREONINE-PROTEIN KINASE STE7 HOMOLOG"/>
    <property type="match status" value="1"/>
</dbReference>
<dbReference type="EMBL" id="JAPWDQ010000015">
    <property type="protein sequence ID" value="KAJ5469495.1"/>
    <property type="molecule type" value="Genomic_DNA"/>
</dbReference>
<keyword evidence="1" id="KW-0723">Serine/threonine-protein kinase</keyword>
<dbReference type="InterPro" id="IPR008271">
    <property type="entry name" value="Ser/Thr_kinase_AS"/>
</dbReference>
<dbReference type="PROSITE" id="PS50011">
    <property type="entry name" value="PROTEIN_KINASE_DOM"/>
    <property type="match status" value="1"/>
</dbReference>
<dbReference type="Gene3D" id="1.10.510.10">
    <property type="entry name" value="Transferase(Phosphotransferase) domain 1"/>
    <property type="match status" value="1"/>
</dbReference>
<dbReference type="CDD" id="cd06620">
    <property type="entry name" value="PKc_Byr1_like"/>
    <property type="match status" value="1"/>
</dbReference>
<dbReference type="InterPro" id="IPR017441">
    <property type="entry name" value="Protein_kinase_ATP_BS"/>
</dbReference>
<sequence>MADQFKARTLKRKNVKGLALNAAPKAADKPSDGDAQIPGAIGNADSNRTDTLEIGLEFRLDLRSEDLITLKELGAGNGGTVSKVMHASTKVVMARKVIRVDAKENVRKQILRELRVGHECNSPNIVTFYGAFQNEAGDIVLCMEYMDCGSLDRISKDFGPIRVDVLGKITESVLAGLCYLYEAHRIMHRDIKPSNVVVNSRGQIKLCDFGVASETVNSIADTFVGTSTYMAPERIQGGAYTVRSDVWSVGLTVMELAVGRFPFDSNDSAAGDRASAGPMGILDLLQQIVHETAPKLPKSDAFPPILHDFVGKCLLKKPEERPTPRELYDKDAFLQAAKRTPVDLQEWAISMMERHNRKSYLAPPAPKSLKDTPSSMPHSNPSTSPAPPAPMVQISKSPVPGLKPAPISKTSRPLHSQPQAQSPYHPASGDIPLNIANDSHSTSSRGYGSSDAYPHYPNPTPFTQTRAAHSPPPPSLEHLSLESKEDDPRYGRRPMRHHGDPGSAVEQPSRPYMSPRSASSHNSKRTNLSSGTLPVRAAQAPPPPPPVSAGSWRGYPGQMPSS</sequence>
<feature type="compositionally biased region" description="Polar residues" evidence="8">
    <location>
        <begin position="516"/>
        <end position="532"/>
    </location>
</feature>
<feature type="compositionally biased region" description="Low complexity" evidence="8">
    <location>
        <begin position="439"/>
        <end position="450"/>
    </location>
</feature>
<evidence type="ECO:0000256" key="8">
    <source>
        <dbReference type="SAM" id="MobiDB-lite"/>
    </source>
</evidence>
<proteinExistence type="inferred from homology"/>
<protein>
    <submittedName>
        <fullName evidence="10">Dual specificity protein kinase FUZ7</fullName>
    </submittedName>
</protein>
<dbReference type="Pfam" id="PF00069">
    <property type="entry name" value="Pkinase"/>
    <property type="match status" value="1"/>
</dbReference>
<dbReference type="GO" id="GO:0005524">
    <property type="term" value="F:ATP binding"/>
    <property type="evidence" value="ECO:0007669"/>
    <property type="project" value="UniProtKB-UniRule"/>
</dbReference>